<organism evidence="4 5">
    <name type="scientific">Actinomadura parmotrematis</name>
    <dbReference type="NCBI Taxonomy" id="2864039"/>
    <lineage>
        <taxon>Bacteria</taxon>
        <taxon>Bacillati</taxon>
        <taxon>Actinomycetota</taxon>
        <taxon>Actinomycetes</taxon>
        <taxon>Streptosporangiales</taxon>
        <taxon>Thermomonosporaceae</taxon>
        <taxon>Actinomadura</taxon>
    </lineage>
</organism>
<evidence type="ECO:0000259" key="3">
    <source>
        <dbReference type="SMART" id="SM01043"/>
    </source>
</evidence>
<dbReference type="Gene3D" id="3.10.350.10">
    <property type="entry name" value="LysM domain"/>
    <property type="match status" value="1"/>
</dbReference>
<feature type="transmembrane region" description="Helical" evidence="2">
    <location>
        <begin position="65"/>
        <end position="90"/>
    </location>
</feature>
<dbReference type="Pfam" id="PF03704">
    <property type="entry name" value="BTAD"/>
    <property type="match status" value="1"/>
</dbReference>
<dbReference type="Proteomes" id="UP000774570">
    <property type="component" value="Unassembled WGS sequence"/>
</dbReference>
<feature type="transmembrane region" description="Helical" evidence="2">
    <location>
        <begin position="111"/>
        <end position="134"/>
    </location>
</feature>
<dbReference type="EMBL" id="JAIBOA010000012">
    <property type="protein sequence ID" value="MBW8484697.1"/>
    <property type="molecule type" value="Genomic_DNA"/>
</dbReference>
<gene>
    <name evidence="4" type="ORF">K1Y72_20095</name>
</gene>
<dbReference type="RefSeq" id="WP_220167925.1">
    <property type="nucleotide sequence ID" value="NZ_JAIBOA010000012.1"/>
</dbReference>
<dbReference type="PANTHER" id="PTHR34700">
    <property type="entry name" value="POTASSIUM BINDING PROTEIN KBP"/>
    <property type="match status" value="1"/>
</dbReference>
<evidence type="ECO:0000313" key="4">
    <source>
        <dbReference type="EMBL" id="MBW8484697.1"/>
    </source>
</evidence>
<feature type="region of interest" description="Disordered" evidence="1">
    <location>
        <begin position="258"/>
        <end position="334"/>
    </location>
</feature>
<comment type="caution">
    <text evidence="4">The sequence shown here is derived from an EMBL/GenBank/DDBJ whole genome shotgun (WGS) entry which is preliminary data.</text>
</comment>
<dbReference type="InterPro" id="IPR011990">
    <property type="entry name" value="TPR-like_helical_dom_sf"/>
</dbReference>
<reference evidence="4 5" key="1">
    <citation type="submission" date="2021-07" db="EMBL/GenBank/DDBJ databases">
        <title>Actinomadura sp. PM05-2 isolated from lichen.</title>
        <authorList>
            <person name="Somphong A."/>
            <person name="Phongsopitanun W."/>
            <person name="Tanasupawat S."/>
            <person name="Peongsungnone V."/>
        </authorList>
    </citation>
    <scope>NUCLEOTIDE SEQUENCE [LARGE SCALE GENOMIC DNA]</scope>
    <source>
        <strain evidence="4 5">PM05-2</strain>
    </source>
</reference>
<evidence type="ECO:0000256" key="1">
    <source>
        <dbReference type="SAM" id="MobiDB-lite"/>
    </source>
</evidence>
<protein>
    <recommendedName>
        <fullName evidence="3">Bacterial transcriptional activator domain-containing protein</fullName>
    </recommendedName>
</protein>
<feature type="transmembrane region" description="Helical" evidence="2">
    <location>
        <begin position="21"/>
        <end position="45"/>
    </location>
</feature>
<dbReference type="InterPro" id="IPR005158">
    <property type="entry name" value="BTAD"/>
</dbReference>
<dbReference type="Gene3D" id="1.25.40.10">
    <property type="entry name" value="Tetratricopeptide repeat domain"/>
    <property type="match status" value="1"/>
</dbReference>
<name>A0ABS7FW96_9ACTN</name>
<sequence>MATRQPVKIKHRRGAGDVLAGLGALLALAALLVGVPYALLTLFGSPVPDHLPSEAELTQQVGPSTLLTVLVVLVWLAWLQLALCVVVEVYAGVRGVGVPVRVPLAGGTQSLVHRLVVTALLLFSATTAVMPAFAGSGLTRAPAMQPQAAEFHQAPPATVRQVAAHSAADLPDAKERTTKIYRVQPPSGRHHESLWEIAEKSLGEGRRYKEIYELNKGRVQPDGTKLHIASLIRPGWVLEMPHDAKGAQVIPADQLDDYYRYGHPHRDTHPEPPAEKPAPEPPAQRQAPPKQEQPKPPPAHAAQPAPQAPRAPAPQPSATLGGGADSGGAHVPGKEHEAPVKLDIEWPHGLALASLLAAGLLGALGRRRRTQMWQRAFGHMVPPPEGRAAVTEHALRVGADDDAARLLDLGLRQLSKQMAAGGRALPTVYGVHLGPGSLDLWIAPADRTPPAPWQAHDDGQVWRLDAGALAGLQDADLSDVLAPYPGLVSIGTNENGRILVDLEAAHGLIALAGDEATRRAALAALALELATNRWSDHMRITVVGFGQEFGEGITEVAPDRIRAVSSLDEALPELEGRGEEVRQALAASGVDSVLTGRSRGVFGEAWMPHYLIMADEPTEREADRLVALARTGTRMAAGHLVPGDVQGATWTWELDAEGRLRAGVLGFEVDAQLVTEDQYRGVFELFRHAASAPAVPLPGHDGEAEPPSAERSAADIRLLGPIEVTAPGPMDEARRELCTEVLVFLATHPNGVHPTVLGGAVWPRGVSTGVRDATIARVSDWLGRDARGRPNLYYDDRGRIRLGSDVRVDWAVFRWLVWRSAAEPASESAYMSYALDLVRGPLLAGRPRGRYGWLAGTSLEYEAAARVVDVAHRLVVLRLDEGDPRAAAGAARAALRLAPEDEGLWRDLLRATDALGDAAQVQVVVDELRDHLARDPMIDRLQPETESLIEDLAPAGARVRAH</sequence>
<dbReference type="PANTHER" id="PTHR34700:SF4">
    <property type="entry name" value="PHAGE-LIKE ELEMENT PBSX PROTEIN XKDP"/>
    <property type="match status" value="1"/>
</dbReference>
<accession>A0ABS7FW96</accession>
<feature type="compositionally biased region" description="Basic and acidic residues" evidence="1">
    <location>
        <begin position="258"/>
        <end position="278"/>
    </location>
</feature>
<dbReference type="InterPro" id="IPR036779">
    <property type="entry name" value="LysM_dom_sf"/>
</dbReference>
<keyword evidence="5" id="KW-1185">Reference proteome</keyword>
<keyword evidence="2" id="KW-1133">Transmembrane helix</keyword>
<dbReference type="SMART" id="SM01043">
    <property type="entry name" value="BTAD"/>
    <property type="match status" value="1"/>
</dbReference>
<evidence type="ECO:0000313" key="5">
    <source>
        <dbReference type="Proteomes" id="UP000774570"/>
    </source>
</evidence>
<keyword evidence="2" id="KW-0472">Membrane</keyword>
<dbReference type="InterPro" id="IPR052196">
    <property type="entry name" value="Bact_Kbp"/>
</dbReference>
<keyword evidence="2" id="KW-0812">Transmembrane</keyword>
<dbReference type="SUPFAM" id="SSF48452">
    <property type="entry name" value="TPR-like"/>
    <property type="match status" value="1"/>
</dbReference>
<feature type="compositionally biased region" description="Pro residues" evidence="1">
    <location>
        <begin position="306"/>
        <end position="315"/>
    </location>
</feature>
<proteinExistence type="predicted"/>
<evidence type="ECO:0000256" key="2">
    <source>
        <dbReference type="SAM" id="Phobius"/>
    </source>
</evidence>
<feature type="domain" description="Bacterial transcriptional activator" evidence="3">
    <location>
        <begin position="808"/>
        <end position="946"/>
    </location>
</feature>